<evidence type="ECO:0000313" key="3">
    <source>
        <dbReference type="Proteomes" id="UP000198838"/>
    </source>
</evidence>
<accession>A0A1I0ZN13</accession>
<keyword evidence="1" id="KW-0472">Membrane</keyword>
<keyword evidence="3" id="KW-1185">Reference proteome</keyword>
<name>A0A1I0ZN13_9FIRM</name>
<keyword evidence="1" id="KW-1133">Transmembrane helix</keyword>
<dbReference type="EMBL" id="FOJY01000016">
    <property type="protein sequence ID" value="SFB26752.1"/>
    <property type="molecule type" value="Genomic_DNA"/>
</dbReference>
<evidence type="ECO:0000256" key="1">
    <source>
        <dbReference type="SAM" id="Phobius"/>
    </source>
</evidence>
<keyword evidence="1" id="KW-0812">Transmembrane</keyword>
<reference evidence="2 3" key="1">
    <citation type="submission" date="2016-10" db="EMBL/GenBank/DDBJ databases">
        <authorList>
            <person name="de Groot N.N."/>
        </authorList>
    </citation>
    <scope>NUCLEOTIDE SEQUENCE [LARGE SCALE GENOMIC DNA]</scope>
    <source>
        <strain evidence="2 3">DSM 5522</strain>
    </source>
</reference>
<sequence length="111" mass="13400">MKKYLLSETSIIPRELVTNITVEELSDLYDEEDFSTDANISFALFHNYYWYKEQKLIVEAAYLSYLISYYFFILFTTPFCYEIALKHAKEACEMVNKKEYKEWLDYVYEGN</sequence>
<feature type="transmembrane region" description="Helical" evidence="1">
    <location>
        <begin position="60"/>
        <end position="81"/>
    </location>
</feature>
<protein>
    <submittedName>
        <fullName evidence="2">Uncharacterized protein</fullName>
    </submittedName>
</protein>
<dbReference type="Proteomes" id="UP000198838">
    <property type="component" value="Unassembled WGS sequence"/>
</dbReference>
<gene>
    <name evidence="2" type="ORF">SAMN05216249_11634</name>
</gene>
<dbReference type="RefSeq" id="WP_092873473.1">
    <property type="nucleotide sequence ID" value="NZ_FOJY01000016.1"/>
</dbReference>
<organism evidence="2 3">
    <name type="scientific">Acetitomaculum ruminis DSM 5522</name>
    <dbReference type="NCBI Taxonomy" id="1120918"/>
    <lineage>
        <taxon>Bacteria</taxon>
        <taxon>Bacillati</taxon>
        <taxon>Bacillota</taxon>
        <taxon>Clostridia</taxon>
        <taxon>Lachnospirales</taxon>
        <taxon>Lachnospiraceae</taxon>
        <taxon>Acetitomaculum</taxon>
    </lineage>
</organism>
<dbReference type="AlphaFoldDB" id="A0A1I0ZN13"/>
<evidence type="ECO:0000313" key="2">
    <source>
        <dbReference type="EMBL" id="SFB26752.1"/>
    </source>
</evidence>
<dbReference type="STRING" id="1120918.SAMN05216249_11634"/>
<proteinExistence type="predicted"/>